<evidence type="ECO:0000313" key="1">
    <source>
        <dbReference type="EMBL" id="KKK78067.1"/>
    </source>
</evidence>
<reference evidence="1" key="1">
    <citation type="journal article" date="2015" name="Nature">
        <title>Complex archaea that bridge the gap between prokaryotes and eukaryotes.</title>
        <authorList>
            <person name="Spang A."/>
            <person name="Saw J.H."/>
            <person name="Jorgensen S.L."/>
            <person name="Zaremba-Niedzwiedzka K."/>
            <person name="Martijn J."/>
            <person name="Lind A.E."/>
            <person name="van Eijk R."/>
            <person name="Schleper C."/>
            <person name="Guy L."/>
            <person name="Ettema T.J."/>
        </authorList>
    </citation>
    <scope>NUCLEOTIDE SEQUENCE</scope>
</reference>
<comment type="caution">
    <text evidence="1">The sequence shown here is derived from an EMBL/GenBank/DDBJ whole genome shotgun (WGS) entry which is preliminary data.</text>
</comment>
<protein>
    <submittedName>
        <fullName evidence="1">Uncharacterized protein</fullName>
    </submittedName>
</protein>
<feature type="non-terminal residue" evidence="1">
    <location>
        <position position="1"/>
    </location>
</feature>
<proteinExistence type="predicted"/>
<organism evidence="1">
    <name type="scientific">marine sediment metagenome</name>
    <dbReference type="NCBI Taxonomy" id="412755"/>
    <lineage>
        <taxon>unclassified sequences</taxon>
        <taxon>metagenomes</taxon>
        <taxon>ecological metagenomes</taxon>
    </lineage>
</organism>
<dbReference type="EMBL" id="LAZR01054662">
    <property type="protein sequence ID" value="KKK78067.1"/>
    <property type="molecule type" value="Genomic_DNA"/>
</dbReference>
<gene>
    <name evidence="1" type="ORF">LCGC14_2847290</name>
</gene>
<dbReference type="SUPFAM" id="SSF55486">
    <property type="entry name" value="Metalloproteases ('zincins'), catalytic domain"/>
    <property type="match status" value="1"/>
</dbReference>
<name>A0A0F8Y9I4_9ZZZZ</name>
<dbReference type="AlphaFoldDB" id="A0A0F8Y9I4"/>
<accession>A0A0F8Y9I4</accession>
<sequence>QDLEDYMNEEELYEQREDLKWMSYRIDSNSPYFYVSHEDFTDIFVHIRVRIHGEYKLVKKILSFEDAIEKHLHVPGFSVNLVFVGNKRDDVFEVDADPSKWVTSHNWSGGYKTLAHELMHLMGLPDEYDRIESHANNRNMDREQRLLQFKTQMNDEVPIDSKDGIMCYNFRKPLERHVCVAVGLGADCIQHRMELFHSDK</sequence>